<keyword evidence="6 7" id="KW-0472">Membrane</keyword>
<keyword evidence="2 7" id="KW-0813">Transport</keyword>
<evidence type="ECO:0000256" key="6">
    <source>
        <dbReference type="ARBA" id="ARBA00023136"/>
    </source>
</evidence>
<dbReference type="InterPro" id="IPR035906">
    <property type="entry name" value="MetI-like_sf"/>
</dbReference>
<keyword evidence="3" id="KW-1003">Cell membrane</keyword>
<comment type="caution">
    <text evidence="9">The sequence shown here is derived from an EMBL/GenBank/DDBJ whole genome shotgun (WGS) entry which is preliminary data.</text>
</comment>
<evidence type="ECO:0000256" key="3">
    <source>
        <dbReference type="ARBA" id="ARBA00022475"/>
    </source>
</evidence>
<dbReference type="GO" id="GO:0005886">
    <property type="term" value="C:plasma membrane"/>
    <property type="evidence" value="ECO:0007669"/>
    <property type="project" value="UniProtKB-SubCell"/>
</dbReference>
<dbReference type="PANTHER" id="PTHR30193">
    <property type="entry name" value="ABC TRANSPORTER PERMEASE PROTEIN"/>
    <property type="match status" value="1"/>
</dbReference>
<evidence type="ECO:0000256" key="1">
    <source>
        <dbReference type="ARBA" id="ARBA00004651"/>
    </source>
</evidence>
<feature type="transmembrane region" description="Helical" evidence="7">
    <location>
        <begin position="74"/>
        <end position="95"/>
    </location>
</feature>
<feature type="transmembrane region" description="Helical" evidence="7">
    <location>
        <begin position="262"/>
        <end position="284"/>
    </location>
</feature>
<accession>A0A7C3I3Q4</accession>
<protein>
    <submittedName>
        <fullName evidence="9">Sugar ABC transporter permease</fullName>
    </submittedName>
</protein>
<dbReference type="AlphaFoldDB" id="A0A7C3I3Q4"/>
<evidence type="ECO:0000256" key="4">
    <source>
        <dbReference type="ARBA" id="ARBA00022692"/>
    </source>
</evidence>
<dbReference type="InterPro" id="IPR051393">
    <property type="entry name" value="ABC_transporter_permease"/>
</dbReference>
<dbReference type="PANTHER" id="PTHR30193:SF37">
    <property type="entry name" value="INNER MEMBRANE ABC TRANSPORTER PERMEASE PROTEIN YCJO"/>
    <property type="match status" value="1"/>
</dbReference>
<feature type="transmembrane region" description="Helical" evidence="7">
    <location>
        <begin position="12"/>
        <end position="32"/>
    </location>
</feature>
<organism evidence="9">
    <name type="scientific">Gracilinema caldarium</name>
    <dbReference type="NCBI Taxonomy" id="215591"/>
    <lineage>
        <taxon>Bacteria</taxon>
        <taxon>Pseudomonadati</taxon>
        <taxon>Spirochaetota</taxon>
        <taxon>Spirochaetia</taxon>
        <taxon>Spirochaetales</taxon>
        <taxon>Breznakiellaceae</taxon>
        <taxon>Gracilinema</taxon>
    </lineage>
</organism>
<name>A0A7C3I3Q4_9SPIR</name>
<sequence>MTLRIHKDKLLPWAFLALPLTMYLIWVIIPVLQSLLFSLTYRDTIMYGQKFIGLANFVRLFQDPQFHLALWNNFIWLVFFVGIPIPLGLGIAMLFNQEYAGARLYKTLFYVPMTLSFAVIGTIWAWIYHPDFGALNTILRAAHLDSWAKQWLGDKRYMTMALVFVGVWRQVPYVMILYLAVLKNVPEELVEAATVDGANWGQRFRHVIIPMLAPATVVAVTISIIDSLRSFDIVYVMTNTKARAAEVLASYMYSSAFHYQDYGYGSAIAVIQFLITFGFIVVYVSNTLKNELQR</sequence>
<feature type="transmembrane region" description="Helical" evidence="7">
    <location>
        <begin position="107"/>
        <end position="127"/>
    </location>
</feature>
<dbReference type="PROSITE" id="PS50928">
    <property type="entry name" value="ABC_TM1"/>
    <property type="match status" value="1"/>
</dbReference>
<dbReference type="CDD" id="cd06261">
    <property type="entry name" value="TM_PBP2"/>
    <property type="match status" value="1"/>
</dbReference>
<dbReference type="Pfam" id="PF00528">
    <property type="entry name" value="BPD_transp_1"/>
    <property type="match status" value="1"/>
</dbReference>
<evidence type="ECO:0000256" key="2">
    <source>
        <dbReference type="ARBA" id="ARBA00022448"/>
    </source>
</evidence>
<gene>
    <name evidence="9" type="ORF">ENS59_06860</name>
</gene>
<keyword evidence="5 7" id="KW-1133">Transmembrane helix</keyword>
<dbReference type="GO" id="GO:0055085">
    <property type="term" value="P:transmembrane transport"/>
    <property type="evidence" value="ECO:0007669"/>
    <property type="project" value="InterPro"/>
</dbReference>
<evidence type="ECO:0000259" key="8">
    <source>
        <dbReference type="PROSITE" id="PS50928"/>
    </source>
</evidence>
<dbReference type="InterPro" id="IPR000515">
    <property type="entry name" value="MetI-like"/>
</dbReference>
<feature type="transmembrane region" description="Helical" evidence="7">
    <location>
        <begin position="207"/>
        <end position="225"/>
    </location>
</feature>
<feature type="domain" description="ABC transmembrane type-1" evidence="8">
    <location>
        <begin position="70"/>
        <end position="283"/>
    </location>
</feature>
<proteinExistence type="inferred from homology"/>
<keyword evidence="4 7" id="KW-0812">Transmembrane</keyword>
<comment type="similarity">
    <text evidence="7">Belongs to the binding-protein-dependent transport system permease family.</text>
</comment>
<dbReference type="SUPFAM" id="SSF161098">
    <property type="entry name" value="MetI-like"/>
    <property type="match status" value="1"/>
</dbReference>
<dbReference type="Gene3D" id="1.10.3720.10">
    <property type="entry name" value="MetI-like"/>
    <property type="match status" value="1"/>
</dbReference>
<dbReference type="EMBL" id="DSVL01000211">
    <property type="protein sequence ID" value="HFH29218.1"/>
    <property type="molecule type" value="Genomic_DNA"/>
</dbReference>
<comment type="subcellular location">
    <subcellularLocation>
        <location evidence="1 7">Cell membrane</location>
        <topology evidence="1 7">Multi-pass membrane protein</topology>
    </subcellularLocation>
</comment>
<reference evidence="9" key="1">
    <citation type="journal article" date="2020" name="mSystems">
        <title>Genome- and Community-Level Interaction Insights into Carbon Utilization and Element Cycling Functions of Hydrothermarchaeota in Hydrothermal Sediment.</title>
        <authorList>
            <person name="Zhou Z."/>
            <person name="Liu Y."/>
            <person name="Xu W."/>
            <person name="Pan J."/>
            <person name="Luo Z.H."/>
            <person name="Li M."/>
        </authorList>
    </citation>
    <scope>NUCLEOTIDE SEQUENCE [LARGE SCALE GENOMIC DNA]</scope>
    <source>
        <strain evidence="9">SpSt-503</strain>
    </source>
</reference>
<evidence type="ECO:0000256" key="5">
    <source>
        <dbReference type="ARBA" id="ARBA00022989"/>
    </source>
</evidence>
<evidence type="ECO:0000313" key="9">
    <source>
        <dbReference type="EMBL" id="HFH29218.1"/>
    </source>
</evidence>
<evidence type="ECO:0000256" key="7">
    <source>
        <dbReference type="RuleBase" id="RU363032"/>
    </source>
</evidence>
<feature type="transmembrane region" description="Helical" evidence="7">
    <location>
        <begin position="157"/>
        <end position="181"/>
    </location>
</feature>